<keyword evidence="3" id="KW-1185">Reference proteome</keyword>
<protein>
    <submittedName>
        <fullName evidence="2">Glycerophosphodiester phosphodiesterase</fullName>
    </submittedName>
</protein>
<comment type="caution">
    <text evidence="2">The sequence shown here is derived from an EMBL/GenBank/DDBJ whole genome shotgun (WGS) entry which is preliminary data.</text>
</comment>
<dbReference type="PROSITE" id="PS51704">
    <property type="entry name" value="GP_PDE"/>
    <property type="match status" value="1"/>
</dbReference>
<dbReference type="InterPro" id="IPR017946">
    <property type="entry name" value="PLC-like_Pdiesterase_TIM-brl"/>
</dbReference>
<feature type="domain" description="GP-PDE" evidence="1">
    <location>
        <begin position="7"/>
        <end position="239"/>
    </location>
</feature>
<dbReference type="PANTHER" id="PTHR46211:SF1">
    <property type="entry name" value="GLYCEROPHOSPHODIESTER PHOSPHODIESTERASE, CYTOPLASMIC"/>
    <property type="match status" value="1"/>
</dbReference>
<dbReference type="Pfam" id="PF03009">
    <property type="entry name" value="GDPD"/>
    <property type="match status" value="1"/>
</dbReference>
<organism evidence="2 3">
    <name type="scientific">Lysinibacillus contaminans</name>
    <dbReference type="NCBI Taxonomy" id="1293441"/>
    <lineage>
        <taxon>Bacteria</taxon>
        <taxon>Bacillati</taxon>
        <taxon>Bacillota</taxon>
        <taxon>Bacilli</taxon>
        <taxon>Bacillales</taxon>
        <taxon>Bacillaceae</taxon>
        <taxon>Lysinibacillus</taxon>
    </lineage>
</organism>
<evidence type="ECO:0000259" key="1">
    <source>
        <dbReference type="PROSITE" id="PS51704"/>
    </source>
</evidence>
<dbReference type="EMBL" id="LGRV01000003">
    <property type="protein sequence ID" value="KOS68127.1"/>
    <property type="molecule type" value="Genomic_DNA"/>
</dbReference>
<dbReference type="InterPro" id="IPR030395">
    <property type="entry name" value="GP_PDE_dom"/>
</dbReference>
<evidence type="ECO:0000313" key="3">
    <source>
        <dbReference type="Proteomes" id="UP000050668"/>
    </source>
</evidence>
<dbReference type="PANTHER" id="PTHR46211">
    <property type="entry name" value="GLYCEROPHOSPHORYL DIESTER PHOSPHODIESTERASE"/>
    <property type="match status" value="1"/>
</dbReference>
<evidence type="ECO:0000313" key="2">
    <source>
        <dbReference type="EMBL" id="KOS68127.1"/>
    </source>
</evidence>
<reference evidence="3" key="1">
    <citation type="submission" date="2015-07" db="EMBL/GenBank/DDBJ databases">
        <title>Fjat-14205 dsm 2895.</title>
        <authorList>
            <person name="Liu B."/>
            <person name="Wang J."/>
            <person name="Zhu Y."/>
            <person name="Liu G."/>
            <person name="Chen Q."/>
            <person name="Chen Z."/>
            <person name="Lan J."/>
            <person name="Che J."/>
            <person name="Ge C."/>
            <person name="Shi H."/>
            <person name="Pan Z."/>
            <person name="Liu X."/>
        </authorList>
    </citation>
    <scope>NUCLEOTIDE SEQUENCE [LARGE SCALE GENOMIC DNA]</scope>
    <source>
        <strain evidence="3">DSM 25560</strain>
    </source>
</reference>
<dbReference type="Gene3D" id="3.20.20.190">
    <property type="entry name" value="Phosphatidylinositol (PI) phosphodiesterase"/>
    <property type="match status" value="1"/>
</dbReference>
<dbReference type="RefSeq" id="WP_053582943.1">
    <property type="nucleotide sequence ID" value="NZ_LGRV01000003.1"/>
</dbReference>
<dbReference type="SUPFAM" id="SSF51695">
    <property type="entry name" value="PLC-like phosphodiesterases"/>
    <property type="match status" value="1"/>
</dbReference>
<name>A0ABR5K080_9BACI</name>
<sequence>MCSDDYVPVFAHRGASAHALENSLRAFEKAWELGADGIELDIQVSKEGVPVVYHDPQLSRLAGSNKLVNECSLEQLQRFKLGKPWKRFFSTYKISTFEEVLIWANQRQMPLNIELKSTMLENTDALIRMLKGLKLPVGSHFSSFHYELLKVVKQHAPQFETALIATKKLNWDLLRDYQAIDSVHAHKKYYKPRYLEACVANEKKCRFYAIDSSEKFIVNPHPVVIGWITDFPDKVIKEQKRAASIK</sequence>
<proteinExistence type="predicted"/>
<dbReference type="Proteomes" id="UP000050668">
    <property type="component" value="Unassembled WGS sequence"/>
</dbReference>
<accession>A0ABR5K080</accession>
<gene>
    <name evidence="2" type="ORF">AEA09_05870</name>
</gene>